<feature type="binding site" evidence="9">
    <location>
        <position position="691"/>
    </location>
    <ligand>
        <name>Zn(2+)</name>
        <dbReference type="ChEBI" id="CHEBI:29105"/>
    </ligand>
</feature>
<dbReference type="Pfam" id="PF02272">
    <property type="entry name" value="DHHA1"/>
    <property type="match status" value="1"/>
</dbReference>
<dbReference type="InterPro" id="IPR002318">
    <property type="entry name" value="Ala-tRNA-lgiase_IIc"/>
</dbReference>
<evidence type="ECO:0000256" key="4">
    <source>
        <dbReference type="ARBA" id="ARBA00022741"/>
    </source>
</evidence>
<evidence type="ECO:0000256" key="9">
    <source>
        <dbReference type="HAMAP-Rule" id="MF_03133"/>
    </source>
</evidence>
<keyword evidence="9" id="KW-0963">Cytoplasm</keyword>
<keyword evidence="2 9" id="KW-0820">tRNA-binding</keyword>
<dbReference type="Gene3D" id="3.30.930.10">
    <property type="entry name" value="Bira Bifunctional Protein, Domain 2"/>
    <property type="match status" value="2"/>
</dbReference>
<feature type="binding site" evidence="9">
    <location>
        <position position="793"/>
    </location>
    <ligand>
        <name>Zn(2+)</name>
        <dbReference type="ChEBI" id="CHEBI:29105"/>
    </ligand>
</feature>
<evidence type="ECO:0000256" key="2">
    <source>
        <dbReference type="ARBA" id="ARBA00022555"/>
    </source>
</evidence>
<dbReference type="InterPro" id="IPR045864">
    <property type="entry name" value="aa-tRNA-synth_II/BPL/LPL"/>
</dbReference>
<gene>
    <name evidence="12" type="ORF">OEZ85_001530</name>
</gene>
<keyword evidence="7 9" id="KW-0648">Protein biosynthesis</keyword>
<evidence type="ECO:0000259" key="11">
    <source>
        <dbReference type="PROSITE" id="PS50860"/>
    </source>
</evidence>
<dbReference type="EMBL" id="CP126222">
    <property type="protein sequence ID" value="WIA23208.1"/>
    <property type="molecule type" value="Genomic_DNA"/>
</dbReference>
<dbReference type="Gene3D" id="3.10.310.40">
    <property type="match status" value="1"/>
</dbReference>
<dbReference type="InterPro" id="IPR023033">
    <property type="entry name" value="Ala_tRNA_ligase_euk/bac"/>
</dbReference>
<dbReference type="InterPro" id="IPR018165">
    <property type="entry name" value="Ala-tRNA-synth_IIc_core"/>
</dbReference>
<evidence type="ECO:0000313" key="13">
    <source>
        <dbReference type="Proteomes" id="UP001244341"/>
    </source>
</evidence>
<dbReference type="Gene3D" id="3.30.980.10">
    <property type="entry name" value="Threonyl-trna Synthetase, Chain A, domain 2"/>
    <property type="match status" value="1"/>
</dbReference>
<keyword evidence="6 9" id="KW-0694">RNA-binding</keyword>
<keyword evidence="5 9" id="KW-0067">ATP-binding</keyword>
<keyword evidence="8 9" id="KW-0030">Aminoacyl-tRNA synthetase</keyword>
<evidence type="ECO:0000256" key="3">
    <source>
        <dbReference type="ARBA" id="ARBA00022598"/>
    </source>
</evidence>
<dbReference type="InterPro" id="IPR003156">
    <property type="entry name" value="DHHA1_dom"/>
</dbReference>
<organism evidence="12 13">
    <name type="scientific">Tetradesmus obliquus</name>
    <name type="common">Green alga</name>
    <name type="synonym">Acutodesmus obliquus</name>
    <dbReference type="NCBI Taxonomy" id="3088"/>
    <lineage>
        <taxon>Eukaryota</taxon>
        <taxon>Viridiplantae</taxon>
        <taxon>Chlorophyta</taxon>
        <taxon>core chlorophytes</taxon>
        <taxon>Chlorophyceae</taxon>
        <taxon>CS clade</taxon>
        <taxon>Sphaeropleales</taxon>
        <taxon>Scenedesmaceae</taxon>
        <taxon>Tetradesmus</taxon>
    </lineage>
</organism>
<evidence type="ECO:0000256" key="8">
    <source>
        <dbReference type="ARBA" id="ARBA00023146"/>
    </source>
</evidence>
<comment type="function">
    <text evidence="9">Catalyzes the attachment of alanine to tRNA(Ala) in a two-step reaction: alanine is first activated by ATP to form Ala-AMP and then transferred to the acceptor end of tRNA(Ala). Also edits incorrectly charged tRNA(Ala) via its editing domain.</text>
</comment>
<evidence type="ECO:0000256" key="6">
    <source>
        <dbReference type="ARBA" id="ARBA00022884"/>
    </source>
</evidence>
<dbReference type="SUPFAM" id="SSF101353">
    <property type="entry name" value="Putative anticodon-binding domain of alanyl-tRNA synthetase (AlaRS)"/>
    <property type="match status" value="1"/>
</dbReference>
<comment type="domain">
    <text evidence="9">Consists of three domains; the N-terminal catalytic domain, the editing domain and the C-terminal C-Ala domain. The editing domain removes incorrectly charged amino acids, while the C-Ala domain, along with tRNA(Ala), serves as a bridge to cooperatively bring together the editing and aminoacylation centers thus stimulating deacylation of misacylated tRNAs.</text>
</comment>
<sequence>MSPAAHAGRIVPAAARVAGLFPSHFSSRHHSSTVAAAADVATTTPQAGAAAAPHPPKMSGPEVRQAFLSFFQGRGHTKLPSSSLVPEDPTVLLTIAGMLQFKPVFLGQAPRKVARATTSQKCVRTNDIDNVGATARHHTFFEMLGNFSFGDYFKKEAIMWAWELSTVVYGLPPDHLDNAQIAIMWAWELSTVVYGLPPERVWVSVYEEDEEALALWRDVVGVDPSRIRKMGAADNFWASGPTGPCGPCSELHHDFTPVELYYDFHPERGTGPEVTLEDDSRFIEFYNLVFMELNRDAAGTLTPLAAKNIDTGMGLERMAQILQGVPNNYETDLIFPIVAKAAELAGLDYAAAPPAAQTALKVIGDHVRAVVYLLSDGVLPSNVGRGYVLRRLLRRVIMKGRLLGIQGEFTPAVAQVAIALSGDCDPAVAGNAGRIIAEMAREEALFSATLSKGQKQLDDMLARALAAGSSSSSDGGSSSSGPVLAGADAFLLYDSFGFPLELTRELAEAAGVALDDPGFEAAMAAQRARSSASREAVDLTADGGLSQLAAALPAGTSFEGYGASDLVLAGCRVVGLLQDGAPVQEVAGQGVAVDVVLDRTPFYAESGGQVADSGYLRGSSSSSSEASSSSSSSSSSDLLLEVSDVQKGAGGRLFVHSGMLQQGSLRVGQELTAEVDTSLRRRIRAHHTATHLLQSALKQVLGPDTCQQGSLVEAGRLRFDFNLSRPMTQEEISFVEALVNGWVADASPTTTAVMGLKEARAAGAVAMFGEKYEDTVRVVEVPGVSMELCGGTHVSNTAEIGSFKVVSESGVASGVRRIEAVAGQAAVEYLQLLDGVVRQLAGSLRVKLEDVPGRVAALQDELKAASKQLADVKAQVAVAKAGALASQAVPGPGGVGRVLVEELPGLDGKALQEAAVSLLAQLGDPAAVLLASRGEGEAAGKVSFVAALSPQVVKGGLQAGKLVGAVAKVCGGGGGGKPGLAQAGGKDASQLPQALQLAKDTIMGASF</sequence>
<feature type="binding site" evidence="9">
    <location>
        <position position="789"/>
    </location>
    <ligand>
        <name>Zn(2+)</name>
        <dbReference type="ChEBI" id="CHEBI:29105"/>
    </ligand>
</feature>
<comment type="subunit">
    <text evidence="9">Monomer.</text>
</comment>
<feature type="region of interest" description="Disordered" evidence="10">
    <location>
        <begin position="614"/>
        <end position="635"/>
    </location>
</feature>
<dbReference type="Pfam" id="PF01411">
    <property type="entry name" value="tRNA-synt_2c"/>
    <property type="match status" value="2"/>
</dbReference>
<dbReference type="Gene3D" id="6.10.250.550">
    <property type="match status" value="1"/>
</dbReference>
<dbReference type="PANTHER" id="PTHR11777">
    <property type="entry name" value="ALANYL-TRNA SYNTHETASE"/>
    <property type="match status" value="1"/>
</dbReference>
<comment type="similarity">
    <text evidence="1">Belongs to the class-II aminoacyl-tRNA synthetase family. Alax-L subfamily.</text>
</comment>
<comment type="catalytic activity">
    <reaction evidence="9">
        <text>tRNA(Ala) + L-alanine + ATP = L-alanyl-tRNA(Ala) + AMP + diphosphate</text>
        <dbReference type="Rhea" id="RHEA:12540"/>
        <dbReference type="Rhea" id="RHEA-COMP:9657"/>
        <dbReference type="Rhea" id="RHEA-COMP:9923"/>
        <dbReference type="ChEBI" id="CHEBI:30616"/>
        <dbReference type="ChEBI" id="CHEBI:33019"/>
        <dbReference type="ChEBI" id="CHEBI:57972"/>
        <dbReference type="ChEBI" id="CHEBI:78442"/>
        <dbReference type="ChEBI" id="CHEBI:78497"/>
        <dbReference type="ChEBI" id="CHEBI:456215"/>
        <dbReference type="EC" id="6.1.1.7"/>
    </reaction>
</comment>
<accession>A0ABY8UUI9</accession>
<evidence type="ECO:0000256" key="7">
    <source>
        <dbReference type="ARBA" id="ARBA00022917"/>
    </source>
</evidence>
<keyword evidence="9" id="KW-0862">Zinc</keyword>
<dbReference type="Proteomes" id="UP001244341">
    <property type="component" value="Chromosome 15b"/>
</dbReference>
<keyword evidence="3 9" id="KW-0436">Ligase</keyword>
<dbReference type="InterPro" id="IPR050058">
    <property type="entry name" value="Ala-tRNA_ligase"/>
</dbReference>
<feature type="compositionally biased region" description="Low complexity" evidence="10">
    <location>
        <begin position="619"/>
        <end position="635"/>
    </location>
</feature>
<dbReference type="SUPFAM" id="SSF55186">
    <property type="entry name" value="ThrRS/AlaRS common domain"/>
    <property type="match status" value="1"/>
</dbReference>
<dbReference type="PRINTS" id="PR00980">
    <property type="entry name" value="TRNASYNTHALA"/>
</dbReference>
<reference evidence="12 13" key="1">
    <citation type="submission" date="2023-05" db="EMBL/GenBank/DDBJ databases">
        <title>A 100% complete, gapless, phased diploid assembly of the Scenedesmus obliquus UTEX 3031 genome.</title>
        <authorList>
            <person name="Biondi T.C."/>
            <person name="Hanschen E.R."/>
            <person name="Kwon T."/>
            <person name="Eng W."/>
            <person name="Kruse C.P.S."/>
            <person name="Koehler S.I."/>
            <person name="Kunde Y."/>
            <person name="Gleasner C.D."/>
            <person name="You Mak K.T."/>
            <person name="Polle J."/>
            <person name="Hovde B.T."/>
            <person name="Starkenburg S.R."/>
        </authorList>
    </citation>
    <scope>NUCLEOTIDE SEQUENCE [LARGE SCALE GENOMIC DNA]</scope>
    <source>
        <strain evidence="12 13">DOE0152z</strain>
    </source>
</reference>
<dbReference type="InterPro" id="IPR018163">
    <property type="entry name" value="Thr/Ala-tRNA-synth_IIc_edit"/>
</dbReference>
<dbReference type="Pfam" id="PF07973">
    <property type="entry name" value="tRNA_SAD"/>
    <property type="match status" value="1"/>
</dbReference>
<keyword evidence="9" id="KW-0496">Mitochondrion</keyword>
<dbReference type="Gene3D" id="3.30.54.20">
    <property type="match status" value="1"/>
</dbReference>
<evidence type="ECO:0000313" key="12">
    <source>
        <dbReference type="EMBL" id="WIA23208.1"/>
    </source>
</evidence>
<keyword evidence="4 9" id="KW-0547">Nucleotide-binding</keyword>
<dbReference type="InterPro" id="IPR018164">
    <property type="entry name" value="Ala-tRNA-synth_IIc_N"/>
</dbReference>
<dbReference type="EC" id="6.1.1.7" evidence="9"/>
<dbReference type="InterPro" id="IPR018162">
    <property type="entry name" value="Ala-tRNA-ligase_IIc_anticod-bd"/>
</dbReference>
<comment type="subcellular location">
    <subcellularLocation>
        <location evidence="9">Mitochondrion</location>
    </subcellularLocation>
    <subcellularLocation>
        <location evidence="9">Cytoplasm</location>
    </subcellularLocation>
</comment>
<dbReference type="PANTHER" id="PTHR11777:SF9">
    <property type="entry name" value="ALANINE--TRNA LIGASE, CYTOPLASMIC"/>
    <property type="match status" value="1"/>
</dbReference>
<keyword evidence="13" id="KW-1185">Reference proteome</keyword>
<name>A0ABY8UUI9_TETOB</name>
<dbReference type="InterPro" id="IPR009000">
    <property type="entry name" value="Transl_B-barrel_sf"/>
</dbReference>
<feature type="binding site" evidence="9">
    <location>
        <position position="687"/>
    </location>
    <ligand>
        <name>Zn(2+)</name>
        <dbReference type="ChEBI" id="CHEBI:29105"/>
    </ligand>
</feature>
<evidence type="ECO:0000256" key="1">
    <source>
        <dbReference type="ARBA" id="ARBA00008429"/>
    </source>
</evidence>
<dbReference type="CDD" id="cd00673">
    <property type="entry name" value="AlaRS_core"/>
    <property type="match status" value="1"/>
</dbReference>
<dbReference type="Gene3D" id="2.40.30.130">
    <property type="match status" value="1"/>
</dbReference>
<protein>
    <recommendedName>
        <fullName evidence="9">Alanine--tRNA ligase</fullName>
        <ecNumber evidence="9">6.1.1.7</ecNumber>
    </recommendedName>
    <alternativeName>
        <fullName evidence="9">Alanyl-tRNA synthetase</fullName>
        <shortName evidence="9">AlaRS</shortName>
    </alternativeName>
</protein>
<feature type="domain" description="Alanyl-transfer RNA synthetases family profile" evidence="11">
    <location>
        <begin position="58"/>
        <end position="832"/>
    </location>
</feature>
<proteinExistence type="inferred from homology"/>
<evidence type="ECO:0000256" key="5">
    <source>
        <dbReference type="ARBA" id="ARBA00022840"/>
    </source>
</evidence>
<keyword evidence="9" id="KW-0479">Metal-binding</keyword>
<dbReference type="HAMAP" id="MF_00036_B">
    <property type="entry name" value="Ala_tRNA_synth_B"/>
    <property type="match status" value="1"/>
</dbReference>
<comment type="cofactor">
    <cofactor evidence="9">
        <name>Zn(2+)</name>
        <dbReference type="ChEBI" id="CHEBI:29105"/>
    </cofactor>
    <text evidence="9">Binds 1 zinc ion per subunit.</text>
</comment>
<dbReference type="PROSITE" id="PS50860">
    <property type="entry name" value="AA_TRNA_LIGASE_II_ALA"/>
    <property type="match status" value="1"/>
</dbReference>
<dbReference type="SUPFAM" id="SSF50447">
    <property type="entry name" value="Translation proteins"/>
    <property type="match status" value="1"/>
</dbReference>
<dbReference type="NCBIfam" id="TIGR00344">
    <property type="entry name" value="alaS"/>
    <property type="match status" value="1"/>
</dbReference>
<dbReference type="SMART" id="SM00863">
    <property type="entry name" value="tRNA_SAD"/>
    <property type="match status" value="1"/>
</dbReference>
<dbReference type="InterPro" id="IPR012947">
    <property type="entry name" value="tRNA_SAD"/>
</dbReference>
<dbReference type="SUPFAM" id="SSF55681">
    <property type="entry name" value="Class II aaRS and biotin synthetases"/>
    <property type="match status" value="2"/>
</dbReference>
<evidence type="ECO:0000256" key="10">
    <source>
        <dbReference type="SAM" id="MobiDB-lite"/>
    </source>
</evidence>